<evidence type="ECO:0000256" key="3">
    <source>
        <dbReference type="ARBA" id="ARBA00022448"/>
    </source>
</evidence>
<keyword evidence="9" id="KW-0998">Cell outer membrane</keyword>
<dbReference type="GO" id="GO:0015774">
    <property type="term" value="P:polysaccharide transport"/>
    <property type="evidence" value="ECO:0007669"/>
    <property type="project" value="TreeGrafter"/>
</dbReference>
<comment type="subcellular location">
    <subcellularLocation>
        <location evidence="1">Cell outer membrane</location>
        <topology evidence="1">Multi-pass membrane protein</topology>
    </subcellularLocation>
</comment>
<evidence type="ECO:0000256" key="6">
    <source>
        <dbReference type="ARBA" id="ARBA00023065"/>
    </source>
</evidence>
<evidence type="ECO:0000256" key="10">
    <source>
        <dbReference type="SAM" id="SignalP"/>
    </source>
</evidence>
<organism evidence="11 12">
    <name type="scientific">Acerihabitans arboris</name>
    <dbReference type="NCBI Taxonomy" id="2691583"/>
    <lineage>
        <taxon>Bacteria</taxon>
        <taxon>Pseudomonadati</taxon>
        <taxon>Pseudomonadota</taxon>
        <taxon>Gammaproteobacteria</taxon>
        <taxon>Enterobacterales</taxon>
        <taxon>Pectobacteriaceae</taxon>
        <taxon>Acerihabitans</taxon>
    </lineage>
</organism>
<name>A0A845SFL7_9GAMM</name>
<keyword evidence="3" id="KW-0813">Transport</keyword>
<evidence type="ECO:0000313" key="12">
    <source>
        <dbReference type="Proteomes" id="UP000461443"/>
    </source>
</evidence>
<evidence type="ECO:0000256" key="1">
    <source>
        <dbReference type="ARBA" id="ARBA00004571"/>
    </source>
</evidence>
<evidence type="ECO:0000256" key="9">
    <source>
        <dbReference type="ARBA" id="ARBA00023237"/>
    </source>
</evidence>
<dbReference type="GO" id="GO:0006811">
    <property type="term" value="P:monoatomic ion transport"/>
    <property type="evidence" value="ECO:0007669"/>
    <property type="project" value="UniProtKB-KW"/>
</dbReference>
<dbReference type="GO" id="GO:0015144">
    <property type="term" value="F:carbohydrate transmembrane transporter activity"/>
    <property type="evidence" value="ECO:0007669"/>
    <property type="project" value="TreeGrafter"/>
</dbReference>
<sequence length="429" mass="47745">MTNLRVLPLSVAIIAGAVSAQAMAVDFGGYARSGIGWTGSGGEQQCFKATGASSKYRLGNECETYAELKLGQELWREGDKSFYFDTNVGYSVSQRNDDEPLEPSFREVNVVGKNLIDSLPGANMWAGKRFYQRHDVHMIDFYYWDISGPGAGLENIDLGVGKLSLAVTRNSEAGGSYGYIDNQLNQVPTINDIYDVRIAELETNPGGKLEFGVDYGRANVQDNFNLADGATKDGTMATLEHTQTIGNGFNKFVLQYATDAMTTDNTGRPHGSYVDNDGHMIRVLDHGGLDFNDKWAMMYVAMYQDVDRDNNNGTTWYTVGVRPMYKWTPIMSTLLEVGYDNVKSQRTSDRNDQYKVTLAQQWQAGDSIFSRPAIRLFATYAKWNEKWGYGDNNAGYTNGVAYSDNSSTTFSRGKDDEVAFGVQMEAWWK</sequence>
<feature type="signal peptide" evidence="10">
    <location>
        <begin position="1"/>
        <end position="24"/>
    </location>
</feature>
<keyword evidence="10" id="KW-0732">Signal</keyword>
<keyword evidence="4" id="KW-1134">Transmembrane beta strand</keyword>
<keyword evidence="6" id="KW-0406">Ion transport</keyword>
<dbReference type="InterPro" id="IPR036998">
    <property type="entry name" value="Porin_LamB_sf"/>
</dbReference>
<dbReference type="InterPro" id="IPR050286">
    <property type="entry name" value="G_neg_Bact_CarbUptk_Porin"/>
</dbReference>
<comment type="similarity">
    <text evidence="2">Belongs to the porin LamB (TC 1.B.3) family.</text>
</comment>
<dbReference type="PANTHER" id="PTHR38762">
    <property type="entry name" value="CRYPTIC OUTER MEMBRANE PORIN BGLH-RELATED"/>
    <property type="match status" value="1"/>
</dbReference>
<comment type="caution">
    <text evidence="11">The sequence shown here is derived from an EMBL/GenBank/DDBJ whole genome shotgun (WGS) entry which is preliminary data.</text>
</comment>
<dbReference type="CDD" id="cd01346">
    <property type="entry name" value="Maltoporin-like"/>
    <property type="match status" value="1"/>
</dbReference>
<dbReference type="InterPro" id="IPR003192">
    <property type="entry name" value="Porin_LamB"/>
</dbReference>
<reference evidence="11 12" key="1">
    <citation type="submission" date="2019-12" db="EMBL/GenBank/DDBJ databases">
        <authorList>
            <person name="Lee S.D."/>
        </authorList>
    </citation>
    <scope>NUCLEOTIDE SEQUENCE [LARGE SCALE GENOMIC DNA]</scope>
    <source>
        <strain evidence="11 12">SAP-6</strain>
    </source>
</reference>
<dbReference type="GO" id="GO:0015288">
    <property type="term" value="F:porin activity"/>
    <property type="evidence" value="ECO:0007669"/>
    <property type="project" value="UniProtKB-KW"/>
</dbReference>
<evidence type="ECO:0000256" key="5">
    <source>
        <dbReference type="ARBA" id="ARBA00022692"/>
    </source>
</evidence>
<evidence type="ECO:0000256" key="4">
    <source>
        <dbReference type="ARBA" id="ARBA00022452"/>
    </source>
</evidence>
<feature type="chain" id="PRO_5032773892" evidence="10">
    <location>
        <begin position="25"/>
        <end position="429"/>
    </location>
</feature>
<evidence type="ECO:0000256" key="2">
    <source>
        <dbReference type="ARBA" id="ARBA00007055"/>
    </source>
</evidence>
<keyword evidence="8" id="KW-0472">Membrane</keyword>
<dbReference type="SUPFAM" id="SSF56935">
    <property type="entry name" value="Porins"/>
    <property type="match status" value="1"/>
</dbReference>
<keyword evidence="12" id="KW-1185">Reference proteome</keyword>
<dbReference type="PANTHER" id="PTHR38762:SF1">
    <property type="entry name" value="CRYPTIC OUTER MEMBRANE PORIN BGLH-RELATED"/>
    <property type="match status" value="1"/>
</dbReference>
<proteinExistence type="inferred from homology"/>
<dbReference type="Pfam" id="PF02264">
    <property type="entry name" value="LamB"/>
    <property type="match status" value="1"/>
</dbReference>
<dbReference type="Gene3D" id="2.40.170.10">
    <property type="entry name" value="Porin, LamB type"/>
    <property type="match status" value="1"/>
</dbReference>
<reference evidence="11 12" key="2">
    <citation type="submission" date="2020-02" db="EMBL/GenBank/DDBJ databases">
        <title>The new genus of Enterobacteriales.</title>
        <authorList>
            <person name="Kim I.S."/>
        </authorList>
    </citation>
    <scope>NUCLEOTIDE SEQUENCE [LARGE SCALE GENOMIC DNA]</scope>
    <source>
        <strain evidence="11 12">SAP-6</strain>
    </source>
</reference>
<gene>
    <name evidence="11" type="primary">lamB</name>
    <name evidence="11" type="ORF">GRH90_13830</name>
</gene>
<evidence type="ECO:0000256" key="8">
    <source>
        <dbReference type="ARBA" id="ARBA00023136"/>
    </source>
</evidence>
<dbReference type="Proteomes" id="UP000461443">
    <property type="component" value="Unassembled WGS sequence"/>
</dbReference>
<dbReference type="EMBL" id="WUBS01000009">
    <property type="protein sequence ID" value="NDL63823.1"/>
    <property type="molecule type" value="Genomic_DNA"/>
</dbReference>
<keyword evidence="5" id="KW-0812">Transmembrane</keyword>
<evidence type="ECO:0000256" key="7">
    <source>
        <dbReference type="ARBA" id="ARBA00023114"/>
    </source>
</evidence>
<dbReference type="RefSeq" id="WP_162366539.1">
    <property type="nucleotide sequence ID" value="NZ_WUBS01000009.1"/>
</dbReference>
<evidence type="ECO:0000313" key="11">
    <source>
        <dbReference type="EMBL" id="NDL63823.1"/>
    </source>
</evidence>
<dbReference type="AlphaFoldDB" id="A0A845SFL7"/>
<protein>
    <submittedName>
        <fullName evidence="11">Maltoporin LamB</fullName>
    </submittedName>
</protein>
<keyword evidence="7" id="KW-0626">Porin</keyword>
<dbReference type="GO" id="GO:0009279">
    <property type="term" value="C:cell outer membrane"/>
    <property type="evidence" value="ECO:0007669"/>
    <property type="project" value="UniProtKB-SubCell"/>
</dbReference>
<dbReference type="NCBIfam" id="NF006860">
    <property type="entry name" value="PRK09360.1"/>
    <property type="match status" value="1"/>
</dbReference>
<accession>A0A845SFL7</accession>
<dbReference type="GO" id="GO:0046930">
    <property type="term" value="C:pore complex"/>
    <property type="evidence" value="ECO:0007669"/>
    <property type="project" value="UniProtKB-KW"/>
</dbReference>